<evidence type="ECO:0000313" key="2">
    <source>
        <dbReference type="Proteomes" id="UP001597389"/>
    </source>
</evidence>
<dbReference type="Proteomes" id="UP001597389">
    <property type="component" value="Unassembled WGS sequence"/>
</dbReference>
<evidence type="ECO:0008006" key="3">
    <source>
        <dbReference type="Google" id="ProtNLM"/>
    </source>
</evidence>
<dbReference type="PROSITE" id="PS51257">
    <property type="entry name" value="PROKAR_LIPOPROTEIN"/>
    <property type="match status" value="1"/>
</dbReference>
<name>A0ABW4ZDJ7_9BACT</name>
<proteinExistence type="predicted"/>
<protein>
    <recommendedName>
        <fullName evidence="3">DUF3352 domain-containing protein</fullName>
    </recommendedName>
</protein>
<dbReference type="EMBL" id="JBHUJB010000049">
    <property type="protein sequence ID" value="MFD2159652.1"/>
    <property type="molecule type" value="Genomic_DNA"/>
</dbReference>
<reference evidence="2" key="1">
    <citation type="journal article" date="2019" name="Int. J. Syst. Evol. Microbiol.">
        <title>The Global Catalogue of Microorganisms (GCM) 10K type strain sequencing project: providing services to taxonomists for standard genome sequencing and annotation.</title>
        <authorList>
            <consortium name="The Broad Institute Genomics Platform"/>
            <consortium name="The Broad Institute Genome Sequencing Center for Infectious Disease"/>
            <person name="Wu L."/>
            <person name="Ma J."/>
        </authorList>
    </citation>
    <scope>NUCLEOTIDE SEQUENCE [LARGE SCALE GENOMIC DNA]</scope>
    <source>
        <strain evidence="2">CCUG 57942</strain>
    </source>
</reference>
<organism evidence="1 2">
    <name type="scientific">Rubritalea tangerina</name>
    <dbReference type="NCBI Taxonomy" id="430798"/>
    <lineage>
        <taxon>Bacteria</taxon>
        <taxon>Pseudomonadati</taxon>
        <taxon>Verrucomicrobiota</taxon>
        <taxon>Verrucomicrobiia</taxon>
        <taxon>Verrucomicrobiales</taxon>
        <taxon>Rubritaleaceae</taxon>
        <taxon>Rubritalea</taxon>
    </lineage>
</organism>
<dbReference type="RefSeq" id="WP_377089546.1">
    <property type="nucleotide sequence ID" value="NZ_JBHSJL010000014.1"/>
</dbReference>
<keyword evidence="2" id="KW-1185">Reference proteome</keyword>
<comment type="caution">
    <text evidence="1">The sequence shown here is derived from an EMBL/GenBank/DDBJ whole genome shotgun (WGS) entry which is preliminary data.</text>
</comment>
<gene>
    <name evidence="1" type="ORF">ACFSW8_12145</name>
</gene>
<evidence type="ECO:0000313" key="1">
    <source>
        <dbReference type="EMBL" id="MFD2159652.1"/>
    </source>
</evidence>
<sequence length="736" mass="81174">MKQRTYFILPIVAASSLMLTSCDKGSKEVVKETLPEGAAEVQKPAGTEAEAPAPQVDRIDALAKAAGFAQYLPKGADAFWAFYDGAGIAKQLRGSALGQGIEEMMEAEGGSLEDFLSDPSFQQFADVAGEEVFMAMGDDTAEQTENLLKASMASNFHQFRSLVEIFGMTLSGSDEVIDEEEYLKDWAKDPKTLKVFEASKMPPMYLGFKVSDADKRTEYVAQLQGLASMALEGQGEDEKVLEPIDQDGFMGFTVKGDLLVKMIEKEGADEAIEVLGEETFQQYMDKAKSKDFVMMAGAHEDYVVLFFGSSVDQMVFSKTPQESFLADKGMQFAQKYADQKLVSALYVSESVYEVLVRYQASFKDMAEGVIAGLQESDAYGDTAVLEALLKDLIVKEKNYYAPFRGGRFGSVAFLDQGLKFETYYGGNAPQADLKSKRQLSKVGKGDGVLFSANWVNNSAQAELGLQYLDSVGSVTYQLAKQASGLKLEDPDFEEFMTGFDMFDNMFKADLLKVWGALRGDMVQGLGSESAIVMDIGGELPTMPMIPEEALKEAKLPRLSYLSTVEDRSKLAASWETLNATAEKSLKQVSEMFGENIPMQRPFKSESNGLTSWTFQIPFTHQNCIPNVSLSDELFILGTSSDFSVELAKAFEKEASGAPMAEMQFNFSPLTELGENWLSQLEKHSEEFMSESEQSDFEEAIPVMKKLLEASKGMDYIRSVSVQEGAEIHNTFHIKTQ</sequence>
<accession>A0ABW4ZDJ7</accession>